<accession>A0A0H2Z7W4</accession>
<reference evidence="1 2" key="1">
    <citation type="journal article" date="2006" name="Genome Biol.">
        <title>Genomic analysis reveals that Pseudomonas aeruginosa virulence is combinatorial.</title>
        <authorList>
            <person name="Lee D.G."/>
            <person name="Urbach J.M."/>
            <person name="Wu G."/>
            <person name="Liberati N.T."/>
            <person name="Feinbaum R.L."/>
            <person name="Miyata S."/>
            <person name="Diggins L.T."/>
            <person name="He J."/>
            <person name="Saucier M."/>
            <person name="Deziel E."/>
            <person name="Friedman L."/>
            <person name="Li L."/>
            <person name="Grills G."/>
            <person name="Montgomery K."/>
            <person name="Kucherlapati R."/>
            <person name="Rahme L.G."/>
            <person name="Ausubel F.M."/>
        </authorList>
    </citation>
    <scope>NUCLEOTIDE SEQUENCE [LARGE SCALE GENOMIC DNA]</scope>
    <source>
        <strain evidence="1 2">UCBPP-PA14</strain>
    </source>
</reference>
<dbReference type="AlphaFoldDB" id="A0A0H2Z7W4"/>
<dbReference type="EMBL" id="CP000438">
    <property type="protein sequence ID" value="ABJ10374.1"/>
    <property type="molecule type" value="Genomic_DNA"/>
</dbReference>
<evidence type="ECO:0000313" key="2">
    <source>
        <dbReference type="Proteomes" id="UP000000653"/>
    </source>
</evidence>
<evidence type="ECO:0008006" key="3">
    <source>
        <dbReference type="Google" id="ProtNLM"/>
    </source>
</evidence>
<dbReference type="Proteomes" id="UP000000653">
    <property type="component" value="Chromosome"/>
</dbReference>
<dbReference type="HOGENOM" id="CLU_058417_0_0_6"/>
<gene>
    <name evidence="1" type="ordered locus">PA14_48890</name>
</gene>
<name>A0A0H2Z7W4_PSEAB</name>
<proteinExistence type="predicted"/>
<protein>
    <recommendedName>
        <fullName evidence="3">Replication initiation factor</fullName>
    </recommendedName>
</protein>
<dbReference type="BioCyc" id="PAER208963:G1G74-4102-MONOMER"/>
<dbReference type="KEGG" id="pau:PA14_48890"/>
<dbReference type="RefSeq" id="WP_003140497.1">
    <property type="nucleotide sequence ID" value="NC_008463.1"/>
</dbReference>
<evidence type="ECO:0000313" key="1">
    <source>
        <dbReference type="EMBL" id="ABJ10374.1"/>
    </source>
</evidence>
<sequence length="432" mass="49361">MKKVKPIHQNRLLLQPDGQLLDSPKGRLFVDSITGAFTDLSGVRILRCGVDTVRQLYNGKLRPEVMALFDLSVDVVEFAGYEWSKGRIGRDSGYQYRLQNAEMGLILLIKNHNIKVDTIGSHLKIEVSPHALDGADPRILQGVLDDLAAAVLSHCETNQAAVHIALDVQGWKPPRDLVDRMHCRSRRVRQISGIERIEFDGNASVYGRGETYMFGSANGLQLSIYNKTLQARATDKLDYWESVWATLNGDPFGDGDPAYNPLETVWRIEFRFHHSVVQQFSEGSRMASGEVMGCRTYEGLCPHLQGLWGYACESFKLLSRSAVYDPFWSLISQDARVQVECDPLIERAEYRRYYKTAKGFSGRNCEMFLGQFVSLIARERIPAKKAIESARKLEFWHVIEDHYLAKGWTRRDLERHIHKLMCDRYLRRGYAI</sequence>
<organism evidence="1 2">
    <name type="scientific">Pseudomonas aeruginosa (strain UCBPP-PA14)</name>
    <dbReference type="NCBI Taxonomy" id="208963"/>
    <lineage>
        <taxon>Bacteria</taxon>
        <taxon>Pseudomonadati</taxon>
        <taxon>Pseudomonadota</taxon>
        <taxon>Gammaproteobacteria</taxon>
        <taxon>Pseudomonadales</taxon>
        <taxon>Pseudomonadaceae</taxon>
        <taxon>Pseudomonas</taxon>
    </lineage>
</organism>